<organism evidence="1 2">
    <name type="scientific">Maudiozyma humilis</name>
    <name type="common">Sour dough yeast</name>
    <name type="synonym">Kazachstania humilis</name>
    <dbReference type="NCBI Taxonomy" id="51915"/>
    <lineage>
        <taxon>Eukaryota</taxon>
        <taxon>Fungi</taxon>
        <taxon>Dikarya</taxon>
        <taxon>Ascomycota</taxon>
        <taxon>Saccharomycotina</taxon>
        <taxon>Saccharomycetes</taxon>
        <taxon>Saccharomycetales</taxon>
        <taxon>Saccharomycetaceae</taxon>
        <taxon>Maudiozyma</taxon>
    </lineage>
</organism>
<comment type="caution">
    <text evidence="1">The sequence shown here is derived from an EMBL/GenBank/DDBJ whole genome shotgun (WGS) entry which is preliminary data.</text>
</comment>
<evidence type="ECO:0000313" key="2">
    <source>
        <dbReference type="Proteomes" id="UP001377567"/>
    </source>
</evidence>
<gene>
    <name evidence="1" type="ORF">DAKH74_008360</name>
</gene>
<dbReference type="GO" id="GO:0005634">
    <property type="term" value="C:nucleus"/>
    <property type="evidence" value="ECO:0007669"/>
    <property type="project" value="TreeGrafter"/>
</dbReference>
<dbReference type="PANTHER" id="PTHR15615:SF27">
    <property type="entry name" value="PHO85 CYCLIN CLG1"/>
    <property type="match status" value="1"/>
</dbReference>
<sequence>MASINNTAYNTYQDYMNVPVLVVPQQAPPINHYPSHSMSQPTSRPMASNFSQGPVHAPHLSLPPLHLPQPQQMQAPVYNNESYYAPPPAPVHNMQPMVANQLPPLVQPQFVNHPVHLLPPPAPQQTISQFVNNPNVILPPPGMMITSQVQPLPQIKLKKPEEKVNGGVSETLDYDVDVMAEYVVRTSYLMFGIDPAVKDDALLQQNADQNSLEITSQKNYDLFLNGVLSVLNATRLPSTTVFLALDYMLKYLNKIPNGIDSIGGKFINVIYQNTIVSFILANKFNDDKTFTNKSWSQATGMEIDLINKYEKSWLSTFEWKLYDDKFIKYNDFIGSYQKFIHERTLQQQQNIDANCYNMAKTPLSVPSPYFSSSGITTPSSAFGFQTPNLSSNCNQIFSSPCHYANDGQLNSGALFNAYNYQNQPQTQNTLNIPSLKSSPISHRFNSNEDQFNYDYYNFYDGTQDINNTQQDSYWNRSDNIASRNPVNSNYYPNYSTLY</sequence>
<dbReference type="InterPro" id="IPR013922">
    <property type="entry name" value="Cyclin_PHO80-like"/>
</dbReference>
<dbReference type="Gene3D" id="1.10.472.10">
    <property type="entry name" value="Cyclin-like"/>
    <property type="match status" value="1"/>
</dbReference>
<dbReference type="GO" id="GO:0000307">
    <property type="term" value="C:cyclin-dependent protein kinase holoenzyme complex"/>
    <property type="evidence" value="ECO:0007669"/>
    <property type="project" value="UniProtKB-ARBA"/>
</dbReference>
<dbReference type="CDD" id="cd20557">
    <property type="entry name" value="CYCLIN_ScPCL1-like"/>
    <property type="match status" value="1"/>
</dbReference>
<dbReference type="AlphaFoldDB" id="A0AAV5RRR2"/>
<proteinExistence type="predicted"/>
<dbReference type="GO" id="GO:0016538">
    <property type="term" value="F:cyclin-dependent protein serine/threonine kinase regulator activity"/>
    <property type="evidence" value="ECO:0007669"/>
    <property type="project" value="TreeGrafter"/>
</dbReference>
<dbReference type="Proteomes" id="UP001377567">
    <property type="component" value="Unassembled WGS sequence"/>
</dbReference>
<dbReference type="GO" id="GO:0019901">
    <property type="term" value="F:protein kinase binding"/>
    <property type="evidence" value="ECO:0007669"/>
    <property type="project" value="InterPro"/>
</dbReference>
<protein>
    <submittedName>
        <fullName evidence="1">Clg1 protein</fullName>
    </submittedName>
</protein>
<dbReference type="EMBL" id="BTGD01000001">
    <property type="protein sequence ID" value="GMM54220.1"/>
    <property type="molecule type" value="Genomic_DNA"/>
</dbReference>
<dbReference type="PANTHER" id="PTHR15615">
    <property type="match status" value="1"/>
</dbReference>
<reference evidence="1 2" key="1">
    <citation type="journal article" date="2023" name="Elife">
        <title>Identification of key yeast species and microbe-microbe interactions impacting larval growth of Drosophila in the wild.</title>
        <authorList>
            <person name="Mure A."/>
            <person name="Sugiura Y."/>
            <person name="Maeda R."/>
            <person name="Honda K."/>
            <person name="Sakurai N."/>
            <person name="Takahashi Y."/>
            <person name="Watada M."/>
            <person name="Katoh T."/>
            <person name="Gotoh A."/>
            <person name="Gotoh Y."/>
            <person name="Taniguchi I."/>
            <person name="Nakamura K."/>
            <person name="Hayashi T."/>
            <person name="Katayama T."/>
            <person name="Uemura T."/>
            <person name="Hattori Y."/>
        </authorList>
    </citation>
    <scope>NUCLEOTIDE SEQUENCE [LARGE SCALE GENOMIC DNA]</scope>
    <source>
        <strain evidence="1 2">KH-74</strain>
    </source>
</reference>
<evidence type="ECO:0000313" key="1">
    <source>
        <dbReference type="EMBL" id="GMM54220.1"/>
    </source>
</evidence>
<name>A0AAV5RRR2_MAUHU</name>
<keyword evidence="2" id="KW-1185">Reference proteome</keyword>
<accession>A0AAV5RRR2</accession>